<dbReference type="InterPro" id="IPR036390">
    <property type="entry name" value="WH_DNA-bd_sf"/>
</dbReference>
<dbReference type="GO" id="GO:0045892">
    <property type="term" value="P:negative regulation of DNA-templated transcription"/>
    <property type="evidence" value="ECO:0007669"/>
    <property type="project" value="TreeGrafter"/>
</dbReference>
<dbReference type="PANTHER" id="PTHR44846:SF1">
    <property type="entry name" value="MANNOSYL-D-GLYCERATE TRANSPORT_METABOLISM SYSTEM REPRESSOR MNGR-RELATED"/>
    <property type="match status" value="1"/>
</dbReference>
<dbReference type="OrthoDB" id="8582866at2"/>
<evidence type="ECO:0000259" key="4">
    <source>
        <dbReference type="PROSITE" id="PS50949"/>
    </source>
</evidence>
<dbReference type="InterPro" id="IPR028978">
    <property type="entry name" value="Chorismate_lyase_/UTRA_dom_sf"/>
</dbReference>
<dbReference type="SMART" id="SM00345">
    <property type="entry name" value="HTH_GNTR"/>
    <property type="match status" value="1"/>
</dbReference>
<dbReference type="CDD" id="cd07377">
    <property type="entry name" value="WHTH_GntR"/>
    <property type="match status" value="1"/>
</dbReference>
<dbReference type="Gene3D" id="1.10.10.10">
    <property type="entry name" value="Winged helix-like DNA-binding domain superfamily/Winged helix DNA-binding domain"/>
    <property type="match status" value="1"/>
</dbReference>
<dbReference type="GO" id="GO:0003700">
    <property type="term" value="F:DNA-binding transcription factor activity"/>
    <property type="evidence" value="ECO:0007669"/>
    <property type="project" value="InterPro"/>
</dbReference>
<dbReference type="EMBL" id="FZOT01000001">
    <property type="protein sequence ID" value="SNS11871.1"/>
    <property type="molecule type" value="Genomic_DNA"/>
</dbReference>
<dbReference type="InterPro" id="IPR000524">
    <property type="entry name" value="Tscrpt_reg_HTH_GntR"/>
</dbReference>
<keyword evidence="6" id="KW-1185">Reference proteome</keyword>
<organism evidence="5 6">
    <name type="scientific">Noviherbaspirillum humi</name>
    <dbReference type="NCBI Taxonomy" id="1688639"/>
    <lineage>
        <taxon>Bacteria</taxon>
        <taxon>Pseudomonadati</taxon>
        <taxon>Pseudomonadota</taxon>
        <taxon>Betaproteobacteria</taxon>
        <taxon>Burkholderiales</taxon>
        <taxon>Oxalobacteraceae</taxon>
        <taxon>Noviherbaspirillum</taxon>
    </lineage>
</organism>
<dbReference type="Proteomes" id="UP000198284">
    <property type="component" value="Unassembled WGS sequence"/>
</dbReference>
<dbReference type="Pfam" id="PF07702">
    <property type="entry name" value="UTRA"/>
    <property type="match status" value="1"/>
</dbReference>
<dbReference type="InterPro" id="IPR036388">
    <property type="entry name" value="WH-like_DNA-bd_sf"/>
</dbReference>
<dbReference type="InterPro" id="IPR011663">
    <property type="entry name" value="UTRA"/>
</dbReference>
<dbReference type="PANTHER" id="PTHR44846">
    <property type="entry name" value="MANNOSYL-D-GLYCERATE TRANSPORT/METABOLISM SYSTEM REPRESSOR MNGR-RELATED"/>
    <property type="match status" value="1"/>
</dbReference>
<accession>A0A239BWQ6</accession>
<evidence type="ECO:0000313" key="5">
    <source>
        <dbReference type="EMBL" id="SNS11871.1"/>
    </source>
</evidence>
<dbReference type="InterPro" id="IPR050679">
    <property type="entry name" value="Bact_HTH_transcr_reg"/>
</dbReference>
<evidence type="ECO:0000256" key="2">
    <source>
        <dbReference type="ARBA" id="ARBA00023125"/>
    </source>
</evidence>
<reference evidence="5 6" key="1">
    <citation type="submission" date="2017-06" db="EMBL/GenBank/DDBJ databases">
        <authorList>
            <person name="Kim H.J."/>
            <person name="Triplett B.A."/>
        </authorList>
    </citation>
    <scope>NUCLEOTIDE SEQUENCE [LARGE SCALE GENOMIC DNA]</scope>
    <source>
        <strain evidence="5 6">U15</strain>
    </source>
</reference>
<name>A0A239BWQ6_9BURK</name>
<proteinExistence type="predicted"/>
<evidence type="ECO:0000313" key="6">
    <source>
        <dbReference type="Proteomes" id="UP000198284"/>
    </source>
</evidence>
<dbReference type="Pfam" id="PF00392">
    <property type="entry name" value="GntR"/>
    <property type="match status" value="1"/>
</dbReference>
<dbReference type="SMART" id="SM00866">
    <property type="entry name" value="UTRA"/>
    <property type="match status" value="1"/>
</dbReference>
<dbReference type="RefSeq" id="WP_089397352.1">
    <property type="nucleotide sequence ID" value="NZ_FZOT01000001.1"/>
</dbReference>
<keyword evidence="1" id="KW-0805">Transcription regulation</keyword>
<keyword evidence="2" id="KW-0238">DNA-binding</keyword>
<dbReference type="PROSITE" id="PS50949">
    <property type="entry name" value="HTH_GNTR"/>
    <property type="match status" value="1"/>
</dbReference>
<evidence type="ECO:0000256" key="3">
    <source>
        <dbReference type="ARBA" id="ARBA00023163"/>
    </source>
</evidence>
<protein>
    <submittedName>
        <fullName evidence="5">GntR family transcriptional regulator</fullName>
    </submittedName>
</protein>
<dbReference type="SUPFAM" id="SSF46785">
    <property type="entry name" value="Winged helix' DNA-binding domain"/>
    <property type="match status" value="1"/>
</dbReference>
<sequence length="245" mass="27749">MQETATINRSRVPLYLQLATLFRNRIASGQWPVGERIPNLDDLVAEFAVARGTMREAMGELEREGLLERVRGRGSFVRSSPLRKPVHQLETDWAALIAAHQGQDVQIEVLEHGRTSVLPDFAAGEGVPVKQYEMMRRLHRRNGHPAMIGRSFLCSRLYRQVPKKRMYQESILTILHELLGPQIAQARQVLTIDTADMEIASHLDLPLNAPVARVQRLVLDHGGHLIYAGEGLYRGDMVRLEINLR</sequence>
<dbReference type="GO" id="GO:0003677">
    <property type="term" value="F:DNA binding"/>
    <property type="evidence" value="ECO:0007669"/>
    <property type="project" value="UniProtKB-KW"/>
</dbReference>
<dbReference type="PRINTS" id="PR00035">
    <property type="entry name" value="HTHGNTR"/>
</dbReference>
<evidence type="ECO:0000256" key="1">
    <source>
        <dbReference type="ARBA" id="ARBA00023015"/>
    </source>
</evidence>
<keyword evidence="3" id="KW-0804">Transcription</keyword>
<dbReference type="SUPFAM" id="SSF64288">
    <property type="entry name" value="Chorismate lyase-like"/>
    <property type="match status" value="1"/>
</dbReference>
<feature type="domain" description="HTH gntR-type" evidence="4">
    <location>
        <begin position="12"/>
        <end position="80"/>
    </location>
</feature>
<dbReference type="Gene3D" id="3.40.1410.10">
    <property type="entry name" value="Chorismate lyase-like"/>
    <property type="match status" value="1"/>
</dbReference>
<dbReference type="AlphaFoldDB" id="A0A239BWQ6"/>
<gene>
    <name evidence="5" type="ORF">SAMN06265795_101106</name>
</gene>